<dbReference type="AlphaFoldDB" id="A0ABD0KA81"/>
<dbReference type="EMBL" id="JACVVK020000217">
    <property type="protein sequence ID" value="KAK7484029.1"/>
    <property type="molecule type" value="Genomic_DNA"/>
</dbReference>
<evidence type="ECO:0000313" key="1">
    <source>
        <dbReference type="EMBL" id="KAK7484029.1"/>
    </source>
</evidence>
<reference evidence="1 2" key="1">
    <citation type="journal article" date="2023" name="Sci. Data">
        <title>Genome assembly of the Korean intertidal mud-creeper Batillaria attramentaria.</title>
        <authorList>
            <person name="Patra A.K."/>
            <person name="Ho P.T."/>
            <person name="Jun S."/>
            <person name="Lee S.J."/>
            <person name="Kim Y."/>
            <person name="Won Y.J."/>
        </authorList>
    </citation>
    <scope>NUCLEOTIDE SEQUENCE [LARGE SCALE GENOMIC DNA]</scope>
    <source>
        <strain evidence="1">Wonlab-2016</strain>
    </source>
</reference>
<gene>
    <name evidence="1" type="ORF">BaRGS_00024764</name>
</gene>
<evidence type="ECO:0000313" key="2">
    <source>
        <dbReference type="Proteomes" id="UP001519460"/>
    </source>
</evidence>
<dbReference type="Proteomes" id="UP001519460">
    <property type="component" value="Unassembled WGS sequence"/>
</dbReference>
<organism evidence="1 2">
    <name type="scientific">Batillaria attramentaria</name>
    <dbReference type="NCBI Taxonomy" id="370345"/>
    <lineage>
        <taxon>Eukaryota</taxon>
        <taxon>Metazoa</taxon>
        <taxon>Spiralia</taxon>
        <taxon>Lophotrochozoa</taxon>
        <taxon>Mollusca</taxon>
        <taxon>Gastropoda</taxon>
        <taxon>Caenogastropoda</taxon>
        <taxon>Sorbeoconcha</taxon>
        <taxon>Cerithioidea</taxon>
        <taxon>Batillariidae</taxon>
        <taxon>Batillaria</taxon>
    </lineage>
</organism>
<name>A0ABD0KA81_9CAEN</name>
<accession>A0ABD0KA81</accession>
<proteinExistence type="predicted"/>
<protein>
    <submittedName>
        <fullName evidence="1">Uncharacterized protein</fullName>
    </submittedName>
</protein>
<sequence length="159" mass="17637">MTRDSLSTTSSACDVMNISIEENAFQLRCNGAVTSDVAMSYVDSLGRTARLSAGGQGAKVKVTGTGDTCNNLAKISSPLWSQGFWSRDRKSSRNESHKWQEEENRCCHNNETAETFDIQNFHNALSQLTGSQCRWNVCHDDELCVTSPSLHRDVTSREL</sequence>
<keyword evidence="2" id="KW-1185">Reference proteome</keyword>
<comment type="caution">
    <text evidence="1">The sequence shown here is derived from an EMBL/GenBank/DDBJ whole genome shotgun (WGS) entry which is preliminary data.</text>
</comment>